<dbReference type="InterPro" id="IPR058488">
    <property type="entry name" value="DUF8175"/>
</dbReference>
<accession>A0A449G5Q0</accession>
<dbReference type="AlphaFoldDB" id="A0A449G5Q0"/>
<sequence length="265" mass="28742">MNRKILAACAAVAAAAVTLTAAAGCGRNDGDGTGLPGLSPAVAKPLKDQPWFTQHFGEPLLAATNVTPKTIEQAHDIRGTVLPQDGARLDGPVMWQRVRCDALPFSTTDGPAKMRADTVYGGYARTPLGAALAAYQMASFGGTIGNTDAVPQIIAPADRDRLVSQIPEMKESKFKDDPGCLPRQKKLTRPARWKADPVSDTVTRVEFWWPPLPGESQGYSIDYSVTWQEGDWYLTEQAASDVLMIGKKMPRQPQYTAEPVGWSQW</sequence>
<organism evidence="3">
    <name type="scientific">Nocardia farcinica</name>
    <dbReference type="NCBI Taxonomy" id="37329"/>
    <lineage>
        <taxon>Bacteria</taxon>
        <taxon>Bacillati</taxon>
        <taxon>Actinomycetota</taxon>
        <taxon>Actinomycetes</taxon>
        <taxon>Mycobacteriales</taxon>
        <taxon>Nocardiaceae</taxon>
        <taxon>Nocardia</taxon>
    </lineage>
</organism>
<evidence type="ECO:0000259" key="2">
    <source>
        <dbReference type="Pfam" id="PF26526"/>
    </source>
</evidence>
<protein>
    <recommendedName>
        <fullName evidence="2">DUF8175 domain-containing protein</fullName>
    </recommendedName>
</protein>
<feature type="domain" description="DUF8175" evidence="2">
    <location>
        <begin position="90"/>
        <end position="239"/>
    </location>
</feature>
<keyword evidence="1" id="KW-0732">Signal</keyword>
<gene>
    <name evidence="3" type="ORF">NCTC1935_00070</name>
</gene>
<feature type="chain" id="PRO_5030094348" description="DUF8175 domain-containing protein" evidence="1">
    <location>
        <begin position="24"/>
        <end position="265"/>
    </location>
</feature>
<dbReference type="EMBL" id="CAACYE010000002">
    <property type="protein sequence ID" value="VFA81045.1"/>
    <property type="molecule type" value="Genomic_DNA"/>
</dbReference>
<proteinExistence type="predicted"/>
<evidence type="ECO:0000313" key="3">
    <source>
        <dbReference type="EMBL" id="VFA81045.1"/>
    </source>
</evidence>
<dbReference type="PROSITE" id="PS51257">
    <property type="entry name" value="PROKAR_LIPOPROTEIN"/>
    <property type="match status" value="1"/>
</dbReference>
<name>A0A449G5Q0_NOCFR</name>
<evidence type="ECO:0000256" key="1">
    <source>
        <dbReference type="SAM" id="SignalP"/>
    </source>
</evidence>
<feature type="signal peptide" evidence="1">
    <location>
        <begin position="1"/>
        <end position="23"/>
    </location>
</feature>
<reference evidence="3" key="1">
    <citation type="submission" date="2019-02" db="EMBL/GenBank/DDBJ databases">
        <authorList>
            <consortium name="Pathogen Informatics"/>
        </authorList>
    </citation>
    <scope>NUCLEOTIDE SEQUENCE</scope>
    <source>
        <strain evidence="3">3012STDY6733949</strain>
    </source>
</reference>
<dbReference type="RefSeq" id="WP_137355158.1">
    <property type="nucleotide sequence ID" value="NZ_CAACYE020000006.1"/>
</dbReference>
<dbReference type="Pfam" id="PF26526">
    <property type="entry name" value="DUF8175"/>
    <property type="match status" value="1"/>
</dbReference>